<evidence type="ECO:0000313" key="2">
    <source>
        <dbReference type="EMBL" id="PRH79984.1"/>
    </source>
</evidence>
<name>A0A2S9PZY5_9ACTN</name>
<dbReference type="InterPro" id="IPR007410">
    <property type="entry name" value="LpqE-like"/>
</dbReference>
<protein>
    <submittedName>
        <fullName evidence="2">Copper chaperone PCu(A)C</fullName>
    </submittedName>
</protein>
<evidence type="ECO:0000313" key="3">
    <source>
        <dbReference type="Proteomes" id="UP000239322"/>
    </source>
</evidence>
<dbReference type="PANTHER" id="PTHR36302">
    <property type="entry name" value="BLR7088 PROTEIN"/>
    <property type="match status" value="1"/>
</dbReference>
<proteinExistence type="predicted"/>
<dbReference type="Proteomes" id="UP000239322">
    <property type="component" value="Unassembled WGS sequence"/>
</dbReference>
<organism evidence="2 3">
    <name type="scientific">Streptomyces solincola</name>
    <dbReference type="NCBI Taxonomy" id="2100817"/>
    <lineage>
        <taxon>Bacteria</taxon>
        <taxon>Bacillati</taxon>
        <taxon>Actinomycetota</taxon>
        <taxon>Actinomycetes</taxon>
        <taxon>Kitasatosporales</taxon>
        <taxon>Streptomycetaceae</taxon>
        <taxon>Streptomyces</taxon>
    </lineage>
</organism>
<keyword evidence="1" id="KW-0472">Membrane</keyword>
<keyword evidence="1" id="KW-1133">Transmembrane helix</keyword>
<dbReference type="OrthoDB" id="4328980at2"/>
<feature type="transmembrane region" description="Helical" evidence="1">
    <location>
        <begin position="20"/>
        <end position="43"/>
    </location>
</feature>
<dbReference type="RefSeq" id="WP_105867900.1">
    <property type="nucleotide sequence ID" value="NZ_PVLV01000087.1"/>
</dbReference>
<evidence type="ECO:0000256" key="1">
    <source>
        <dbReference type="SAM" id="Phobius"/>
    </source>
</evidence>
<dbReference type="PANTHER" id="PTHR36302:SF1">
    <property type="entry name" value="COPPER CHAPERONE PCU(A)C"/>
    <property type="match status" value="1"/>
</dbReference>
<reference evidence="2 3" key="1">
    <citation type="submission" date="2018-03" db="EMBL/GenBank/DDBJ databases">
        <title>Novel Streptomyces sp. from soil.</title>
        <authorList>
            <person name="Tan G.Y.A."/>
            <person name="Lee Z.Y."/>
        </authorList>
    </citation>
    <scope>NUCLEOTIDE SEQUENCE [LARGE SCALE GENOMIC DNA]</scope>
    <source>
        <strain evidence="2 3">ST5x</strain>
    </source>
</reference>
<keyword evidence="1" id="KW-0812">Transmembrane</keyword>
<dbReference type="SUPFAM" id="SSF110087">
    <property type="entry name" value="DR1885-like metal-binding protein"/>
    <property type="match status" value="1"/>
</dbReference>
<dbReference type="InterPro" id="IPR036182">
    <property type="entry name" value="PCuAC_sf"/>
</dbReference>
<comment type="caution">
    <text evidence="2">The sequence shown here is derived from an EMBL/GenBank/DDBJ whole genome shotgun (WGS) entry which is preliminary data.</text>
</comment>
<keyword evidence="3" id="KW-1185">Reference proteome</keyword>
<dbReference type="AlphaFoldDB" id="A0A2S9PZY5"/>
<dbReference type="Pfam" id="PF04314">
    <property type="entry name" value="PCuAC"/>
    <property type="match status" value="1"/>
</dbReference>
<accession>A0A2S9PZY5</accession>
<sequence>MSTAPPTAWRYDRTRLTDGLRTGAVALLVGVLGILGLSSWALAGQAGSPARIEVREGRVLLPAVPGRPTNAYFPVVNTGGAPDRLVSATVRGASPGPAEITRHRMNEANGAYREPNGPLTVPARTELAMSRSGTALTVRASPQWRPGDRITFDLTFERTGPITADAVVTPLRAVPSQ</sequence>
<dbReference type="Gene3D" id="2.60.40.1890">
    <property type="entry name" value="PCu(A)C copper chaperone"/>
    <property type="match status" value="1"/>
</dbReference>
<dbReference type="InterPro" id="IPR058248">
    <property type="entry name" value="Lxx211020-like"/>
</dbReference>
<dbReference type="EMBL" id="PVLV01000087">
    <property type="protein sequence ID" value="PRH79984.1"/>
    <property type="molecule type" value="Genomic_DNA"/>
</dbReference>
<gene>
    <name evidence="2" type="ORF">C6N75_06590</name>
</gene>